<reference evidence="1 2" key="1">
    <citation type="submission" date="2023-07" db="EMBL/GenBank/DDBJ databases">
        <authorList>
            <person name="Girao M."/>
            <person name="Carvalho M.F."/>
        </authorList>
    </citation>
    <scope>NUCLEOTIDE SEQUENCE [LARGE SCALE GENOMIC DNA]</scope>
    <source>
        <strain evidence="1 2">66/93</strain>
    </source>
</reference>
<name>A0ABU7KRX4_9ACTN</name>
<evidence type="ECO:0000313" key="2">
    <source>
        <dbReference type="Proteomes" id="UP001348641"/>
    </source>
</evidence>
<gene>
    <name evidence="1" type="ORF">Q8A49_14710</name>
</gene>
<sequence length="74" mass="8616">MTPETSAEARRRVRELRYHSTLPVFESARVWRMDDDGLGFTHVRCGRWFGPYVDPQQTTEHAVAHDKGCEVRRG</sequence>
<protein>
    <submittedName>
        <fullName evidence="1">Uncharacterized protein</fullName>
    </submittedName>
</protein>
<dbReference type="EMBL" id="JAUUCC010000033">
    <property type="protein sequence ID" value="MEE2051749.1"/>
    <property type="molecule type" value="Genomic_DNA"/>
</dbReference>
<accession>A0ABU7KRX4</accession>
<organism evidence="1 2">
    <name type="scientific">Nocardiopsis tropica</name>
    <dbReference type="NCBI Taxonomy" id="109330"/>
    <lineage>
        <taxon>Bacteria</taxon>
        <taxon>Bacillati</taxon>
        <taxon>Actinomycetota</taxon>
        <taxon>Actinomycetes</taxon>
        <taxon>Streptosporangiales</taxon>
        <taxon>Nocardiopsidaceae</taxon>
        <taxon>Nocardiopsis</taxon>
    </lineage>
</organism>
<comment type="caution">
    <text evidence="1">The sequence shown here is derived from an EMBL/GenBank/DDBJ whole genome shotgun (WGS) entry which is preliminary data.</text>
</comment>
<dbReference type="RefSeq" id="WP_330158812.1">
    <property type="nucleotide sequence ID" value="NZ_BAAAJA010000049.1"/>
</dbReference>
<dbReference type="Proteomes" id="UP001348641">
    <property type="component" value="Unassembled WGS sequence"/>
</dbReference>
<proteinExistence type="predicted"/>
<evidence type="ECO:0000313" key="1">
    <source>
        <dbReference type="EMBL" id="MEE2051749.1"/>
    </source>
</evidence>